<evidence type="ECO:0008006" key="5">
    <source>
        <dbReference type="Google" id="ProtNLM"/>
    </source>
</evidence>
<dbReference type="EMBL" id="KI546114">
    <property type="protein sequence ID" value="EST44668.1"/>
    <property type="molecule type" value="Genomic_DNA"/>
</dbReference>
<dbReference type="VEuPathDB" id="GiardiaDB:SS50377_24794"/>
<feature type="transmembrane region" description="Helical" evidence="1">
    <location>
        <begin position="35"/>
        <end position="57"/>
    </location>
</feature>
<proteinExistence type="predicted"/>
<keyword evidence="1" id="KW-1133">Transmembrane helix</keyword>
<dbReference type="EMBL" id="AUWU02000005">
    <property type="protein sequence ID" value="KAH0572682.1"/>
    <property type="molecule type" value="Genomic_DNA"/>
</dbReference>
<dbReference type="AlphaFoldDB" id="V6LK19"/>
<gene>
    <name evidence="2" type="ORF">SS50377_15445</name>
    <name evidence="3" type="ORF">SS50377_24794</name>
</gene>
<evidence type="ECO:0000313" key="2">
    <source>
        <dbReference type="EMBL" id="EST44668.1"/>
    </source>
</evidence>
<reference evidence="3" key="2">
    <citation type="submission" date="2020-12" db="EMBL/GenBank/DDBJ databases">
        <title>New Spironucleus salmonicida genome in near-complete chromosomes.</title>
        <authorList>
            <person name="Xu F."/>
            <person name="Kurt Z."/>
            <person name="Jimenez-Gonzalez A."/>
            <person name="Astvaldsson A."/>
            <person name="Andersson J.O."/>
            <person name="Svard S.G."/>
        </authorList>
    </citation>
    <scope>NUCLEOTIDE SEQUENCE</scope>
    <source>
        <strain evidence="3">ATCC 50377</strain>
    </source>
</reference>
<evidence type="ECO:0000256" key="1">
    <source>
        <dbReference type="SAM" id="Phobius"/>
    </source>
</evidence>
<evidence type="ECO:0000313" key="3">
    <source>
        <dbReference type="EMBL" id="KAH0572682.1"/>
    </source>
</evidence>
<dbReference type="Proteomes" id="UP000018208">
    <property type="component" value="Unassembled WGS sequence"/>
</dbReference>
<organism evidence="2">
    <name type="scientific">Spironucleus salmonicida</name>
    <dbReference type="NCBI Taxonomy" id="348837"/>
    <lineage>
        <taxon>Eukaryota</taxon>
        <taxon>Metamonada</taxon>
        <taxon>Diplomonadida</taxon>
        <taxon>Hexamitidae</taxon>
        <taxon>Hexamitinae</taxon>
        <taxon>Spironucleus</taxon>
    </lineage>
</organism>
<keyword evidence="4" id="KW-1185">Reference proteome</keyword>
<keyword evidence="1" id="KW-0812">Transmembrane</keyword>
<accession>V6LK19</accession>
<reference evidence="2 3" key="1">
    <citation type="journal article" date="2014" name="PLoS Genet.">
        <title>The Genome of Spironucleus salmonicida Highlights a Fish Pathogen Adapted to Fluctuating Environments.</title>
        <authorList>
            <person name="Xu F."/>
            <person name="Jerlstrom-Hultqvist J."/>
            <person name="Einarsson E."/>
            <person name="Astvaldsson A."/>
            <person name="Svard S.G."/>
            <person name="Andersson J.O."/>
        </authorList>
    </citation>
    <scope>NUCLEOTIDE SEQUENCE</scope>
    <source>
        <strain evidence="3">ATCC 50377</strain>
    </source>
</reference>
<sequence length="149" mass="17376">MTFQSLAVCQGQCLTSCYSYLIYYRCTYNLTYTQLVFYLLYVGILLISVGTLVRVYGTYKRRQGFRKEKNGPCCFRYVRDEHRQEMRQVVYVEDGYGNLTEVGHDYVLVPQRTRQPELVPPPPAPIMADIQPPQEYQQPKVVPNTAPQF</sequence>
<evidence type="ECO:0000313" key="4">
    <source>
        <dbReference type="Proteomes" id="UP000018208"/>
    </source>
</evidence>
<keyword evidence="1" id="KW-0472">Membrane</keyword>
<name>V6LK19_9EUKA</name>
<protein>
    <recommendedName>
        <fullName evidence="5">Transmembrane protein</fullName>
    </recommendedName>
</protein>